<accession>A0A8H6WDF7</accession>
<organism evidence="1 2">
    <name type="scientific">Mycena chlorophos</name>
    <name type="common">Agaric fungus</name>
    <name type="synonym">Agaricus chlorophos</name>
    <dbReference type="NCBI Taxonomy" id="658473"/>
    <lineage>
        <taxon>Eukaryota</taxon>
        <taxon>Fungi</taxon>
        <taxon>Dikarya</taxon>
        <taxon>Basidiomycota</taxon>
        <taxon>Agaricomycotina</taxon>
        <taxon>Agaricomycetes</taxon>
        <taxon>Agaricomycetidae</taxon>
        <taxon>Agaricales</taxon>
        <taxon>Marasmiineae</taxon>
        <taxon>Mycenaceae</taxon>
        <taxon>Mycena</taxon>
    </lineage>
</organism>
<proteinExistence type="predicted"/>
<dbReference type="EMBL" id="JACAZE010000008">
    <property type="protein sequence ID" value="KAF7308349.1"/>
    <property type="molecule type" value="Genomic_DNA"/>
</dbReference>
<comment type="caution">
    <text evidence="1">The sequence shown here is derived from an EMBL/GenBank/DDBJ whole genome shotgun (WGS) entry which is preliminary data.</text>
</comment>
<evidence type="ECO:0000313" key="1">
    <source>
        <dbReference type="EMBL" id="KAF7308349.1"/>
    </source>
</evidence>
<dbReference type="Proteomes" id="UP000613580">
    <property type="component" value="Unassembled WGS sequence"/>
</dbReference>
<protein>
    <submittedName>
        <fullName evidence="1">Uncharacterized protein</fullName>
    </submittedName>
</protein>
<dbReference type="AlphaFoldDB" id="A0A8H6WDF7"/>
<sequence>MALSRVSASLAFSSHHHTTLTNFRGRGRVFAAALTPTSLAPSYLTRLFSLQAGLLKGAGSPRGSTRPKPSCLANDAGLIADAALKILPSQQERTDLTELRNTSWFYITQALFSLPFLPRTSRTRLLLVASLTDTRTQLDDKF</sequence>
<name>A0A8H6WDF7_MYCCL</name>
<gene>
    <name evidence="1" type="ORF">HMN09_00683300</name>
</gene>
<keyword evidence="2" id="KW-1185">Reference proteome</keyword>
<reference evidence="1" key="1">
    <citation type="submission" date="2020-05" db="EMBL/GenBank/DDBJ databases">
        <title>Mycena genomes resolve the evolution of fungal bioluminescence.</title>
        <authorList>
            <person name="Tsai I.J."/>
        </authorList>
    </citation>
    <scope>NUCLEOTIDE SEQUENCE</scope>
    <source>
        <strain evidence="1">110903Hualien_Pintung</strain>
    </source>
</reference>
<evidence type="ECO:0000313" key="2">
    <source>
        <dbReference type="Proteomes" id="UP000613580"/>
    </source>
</evidence>